<reference evidence="2 3" key="1">
    <citation type="submission" date="2020-11" db="EMBL/GenBank/DDBJ databases">
        <authorList>
            <person name="Sun Q."/>
        </authorList>
    </citation>
    <scope>NUCLEOTIDE SEQUENCE [LARGE SCALE GENOMIC DNA]</scope>
    <source>
        <strain evidence="2 3">P8398</strain>
    </source>
</reference>
<keyword evidence="1" id="KW-0812">Transmembrane</keyword>
<feature type="transmembrane region" description="Helical" evidence="1">
    <location>
        <begin position="113"/>
        <end position="134"/>
    </location>
</feature>
<keyword evidence="1" id="KW-1133">Transmembrane helix</keyword>
<feature type="transmembrane region" description="Helical" evidence="1">
    <location>
        <begin position="65"/>
        <end position="93"/>
    </location>
</feature>
<evidence type="ECO:0000256" key="1">
    <source>
        <dbReference type="SAM" id="Phobius"/>
    </source>
</evidence>
<keyword evidence="2" id="KW-0830">Ubiquinone</keyword>
<keyword evidence="3" id="KW-1185">Reference proteome</keyword>
<feature type="transmembrane region" description="Helical" evidence="1">
    <location>
        <begin position="12"/>
        <end position="34"/>
    </location>
</feature>
<gene>
    <name evidence="2" type="ORF">IV454_23760</name>
</gene>
<dbReference type="RefSeq" id="WP_206088136.1">
    <property type="nucleotide sequence ID" value="NZ_CP065053.1"/>
</dbReference>
<sequence length="219" mass="23192">MTLWQLLSSFPTAIPTVLLAVLLVYWVMSIIGLAGMGDSVEVHTDVAHGAHDLHDLHDLPDFHTLAGYLVALGLGGVPLSVVASVLVFCTWLSTALLHQYLLAWLPTAALRTLAGVAVLLFSSGLSIPIAARVLKPLRGLFVKHAARTNDSLVGLDCRITTGSVDRGFGRADVDSRGASINIRVWAAVPNALARGGRAIIVAYDPATGHYEVQAAPDVF</sequence>
<protein>
    <submittedName>
        <fullName evidence="2">Ubiquinone biosynthesis protein</fullName>
    </submittedName>
</protein>
<accession>A0AA48WBM2</accession>
<dbReference type="Proteomes" id="UP000662888">
    <property type="component" value="Chromosome"/>
</dbReference>
<organism evidence="2 3">
    <name type="scientific">Massilia antarctica</name>
    <dbReference type="NCBI Taxonomy" id="2765360"/>
    <lineage>
        <taxon>Bacteria</taxon>
        <taxon>Pseudomonadati</taxon>
        <taxon>Pseudomonadota</taxon>
        <taxon>Betaproteobacteria</taxon>
        <taxon>Burkholderiales</taxon>
        <taxon>Oxalobacteraceae</taxon>
        <taxon>Telluria group</taxon>
        <taxon>Massilia</taxon>
    </lineage>
</organism>
<evidence type="ECO:0000313" key="2">
    <source>
        <dbReference type="EMBL" id="QPI48519.1"/>
    </source>
</evidence>
<evidence type="ECO:0000313" key="3">
    <source>
        <dbReference type="Proteomes" id="UP000662888"/>
    </source>
</evidence>
<proteinExistence type="predicted"/>
<dbReference type="EMBL" id="CP065053">
    <property type="protein sequence ID" value="QPI48519.1"/>
    <property type="molecule type" value="Genomic_DNA"/>
</dbReference>
<keyword evidence="1" id="KW-0472">Membrane</keyword>
<name>A0AA48WBM2_9BURK</name>